<dbReference type="EMBL" id="AMZH03006736">
    <property type="protein sequence ID" value="RRT63063.1"/>
    <property type="molecule type" value="Genomic_DNA"/>
</dbReference>
<evidence type="ECO:0000313" key="3">
    <source>
        <dbReference type="Proteomes" id="UP000287651"/>
    </source>
</evidence>
<organism evidence="2 3">
    <name type="scientific">Ensete ventricosum</name>
    <name type="common">Abyssinian banana</name>
    <name type="synonym">Musa ensete</name>
    <dbReference type="NCBI Taxonomy" id="4639"/>
    <lineage>
        <taxon>Eukaryota</taxon>
        <taxon>Viridiplantae</taxon>
        <taxon>Streptophyta</taxon>
        <taxon>Embryophyta</taxon>
        <taxon>Tracheophyta</taxon>
        <taxon>Spermatophyta</taxon>
        <taxon>Magnoliopsida</taxon>
        <taxon>Liliopsida</taxon>
        <taxon>Zingiberales</taxon>
        <taxon>Musaceae</taxon>
        <taxon>Ensete</taxon>
    </lineage>
</organism>
<gene>
    <name evidence="2" type="ORF">B296_00029705</name>
</gene>
<evidence type="ECO:0000313" key="2">
    <source>
        <dbReference type="EMBL" id="RRT63063.1"/>
    </source>
</evidence>
<comment type="caution">
    <text evidence="2">The sequence shown here is derived from an EMBL/GenBank/DDBJ whole genome shotgun (WGS) entry which is preliminary data.</text>
</comment>
<evidence type="ECO:0000256" key="1">
    <source>
        <dbReference type="SAM" id="MobiDB-lite"/>
    </source>
</evidence>
<proteinExistence type="predicted"/>
<dbReference type="AlphaFoldDB" id="A0A426ZGF7"/>
<reference evidence="2 3" key="1">
    <citation type="journal article" date="2014" name="Agronomy (Basel)">
        <title>A Draft Genome Sequence for Ensete ventricosum, the Drought-Tolerant Tree Against Hunger.</title>
        <authorList>
            <person name="Harrison J."/>
            <person name="Moore K.A."/>
            <person name="Paszkiewicz K."/>
            <person name="Jones T."/>
            <person name="Grant M."/>
            <person name="Ambacheew D."/>
            <person name="Muzemil S."/>
            <person name="Studholme D.J."/>
        </authorList>
    </citation>
    <scope>NUCLEOTIDE SEQUENCE [LARGE SCALE GENOMIC DNA]</scope>
</reference>
<dbReference type="Proteomes" id="UP000287651">
    <property type="component" value="Unassembled WGS sequence"/>
</dbReference>
<accession>A0A426ZGF7</accession>
<protein>
    <submittedName>
        <fullName evidence="2">Uncharacterized protein</fullName>
    </submittedName>
</protein>
<sequence length="196" mass="22229">MFTSLLLLQEDVPDEFASLIINFITRNRIGPNGVEVNSRVNRTNTVEELAFEKWLRKLRSTSGRRNNFSIAKVCMRRWRSNFSRPASAAIADIRDPQEGQALERVSSLSTVIADEQLEGLPDRFQRPGSCDMMCNVRDGSSLRASPEHRSRTQDRIGWGGGMWWSRRKHRVVERSRGSSSPSEATDVEEKESGSSE</sequence>
<feature type="region of interest" description="Disordered" evidence="1">
    <location>
        <begin position="170"/>
        <end position="196"/>
    </location>
</feature>
<name>A0A426ZGF7_ENSVE</name>